<geneLocation type="plasmid" evidence="1">
    <name>unnamed</name>
</geneLocation>
<organism evidence="1">
    <name type="scientific">Borrelia bissettiae</name>
    <name type="common">Borreliella bissettiae</name>
    <dbReference type="NCBI Taxonomy" id="64897"/>
    <lineage>
        <taxon>Bacteria</taxon>
        <taxon>Pseudomonadati</taxon>
        <taxon>Spirochaetota</taxon>
        <taxon>Spirochaetia</taxon>
        <taxon>Spirochaetales</taxon>
        <taxon>Borreliaceae</taxon>
        <taxon>Borreliella</taxon>
    </lineage>
</organism>
<reference evidence="1" key="2">
    <citation type="submission" date="2015-07" db="EMBL/GenBank/DDBJ databases">
        <authorList>
            <person name="Noorani M."/>
        </authorList>
    </citation>
    <scope>NUCLEOTIDE SEQUENCE</scope>
    <source>
        <strain evidence="1">CO275</strain>
        <plasmid evidence="1">unnamed</plasmid>
    </source>
</reference>
<keyword evidence="1" id="KW-0614">Plasmid</keyword>
<sequence>AIAIVLRRNGMAKDSQLTVSSGENDTVKIAVEIGVTKTLVVLINVLKYSFGVIIENLLNEVRKIPLRFGVDVEQCGYQ</sequence>
<name>A0A1L8Z9W6_BORBI</name>
<dbReference type="SUPFAM" id="SSF74748">
    <property type="entry name" value="Variable surface antigen VlsE"/>
    <property type="match status" value="1"/>
</dbReference>
<gene>
    <name evidence="1" type="ORF">ER70_08285</name>
</gene>
<dbReference type="EMBL" id="JNBW01000506">
    <property type="protein sequence ID" value="OJH14522.1"/>
    <property type="molecule type" value="Genomic_DNA"/>
</dbReference>
<feature type="non-terminal residue" evidence="1">
    <location>
        <position position="1"/>
    </location>
</feature>
<dbReference type="AlphaFoldDB" id="A0A1L8Z9W6"/>
<reference evidence="1" key="1">
    <citation type="journal article" date="2015" name="Microbiology">
        <title>Similarities in murine infection and immune response to Borrelia bissettii and Borrelia burgdorferi sensu stricto.</title>
        <authorList>
            <person name="Leydet B.F.Jr."/>
            <person name="Liang F.T."/>
        </authorList>
    </citation>
    <scope>NUCLEOTIDE SEQUENCE [LARGE SCALE GENOMIC DNA]</scope>
    <source>
        <strain evidence="1">CO275</strain>
        <plasmid evidence="1">unnamed</plasmid>
    </source>
</reference>
<evidence type="ECO:0000313" key="1">
    <source>
        <dbReference type="EMBL" id="OJH14522.1"/>
    </source>
</evidence>
<proteinExistence type="predicted"/>
<comment type="caution">
    <text evidence="1">The sequence shown here is derived from an EMBL/GenBank/DDBJ whole genome shotgun (WGS) entry which is preliminary data.</text>
</comment>
<protein>
    <submittedName>
        <fullName evidence="1">Uncharacterized protein</fullName>
    </submittedName>
</protein>
<accession>A0A1L8Z9W6</accession>